<organism evidence="2 3">
    <name type="scientific">Plasmodium falciparum NF135/5.C10</name>
    <dbReference type="NCBI Taxonomy" id="1036726"/>
    <lineage>
        <taxon>Eukaryota</taxon>
        <taxon>Sar</taxon>
        <taxon>Alveolata</taxon>
        <taxon>Apicomplexa</taxon>
        <taxon>Aconoidasida</taxon>
        <taxon>Haemosporida</taxon>
        <taxon>Plasmodiidae</taxon>
        <taxon>Plasmodium</taxon>
        <taxon>Plasmodium (Laverania)</taxon>
    </lineage>
</organism>
<evidence type="ECO:0008006" key="4">
    <source>
        <dbReference type="Google" id="ProtNLM"/>
    </source>
</evidence>
<accession>W4ICP3</accession>
<feature type="compositionally biased region" description="Low complexity" evidence="1">
    <location>
        <begin position="121"/>
        <end position="132"/>
    </location>
</feature>
<sequence>MSELQVKDELRKRGYPTFGSIDEIKTRLCDVMKIRQNNYIDIRNILKKPEDNVLSHMRLEKLKENIKTYKENEQYGDTESKIKQLDASIEISKFINDPVHYLRIDSTHKFINQNKPKNKNDPNNNTQNDQTNNMEIQYDTENNILKEPIINDYNFNEEISMAEKIKKTFSFENEEKLPDQIITRFNNNNNNNNNMHGGGMHGDGVHGDDMCGNGMDELDEETQEKYREQVLKYGSLQETIEEFNYKHNLSLDFIGDFICKSSNAHIQDINKYRYKTKEEIEKLKENDFYHLFEENNLNNNFIVYKFVNTKELIKNYLTTSNIVTLIEYANIADPVDIIHYYTPENLFMISEDYNITIDRVIDACTRLNIKLPYGGDTHLNKECFNFLTCYLSKYKQIKRKT</sequence>
<evidence type="ECO:0000313" key="3">
    <source>
        <dbReference type="Proteomes" id="UP000019114"/>
    </source>
</evidence>
<evidence type="ECO:0000256" key="1">
    <source>
        <dbReference type="SAM" id="MobiDB-lite"/>
    </source>
</evidence>
<protein>
    <recommendedName>
        <fullName evidence="4">SAP domain-containing protein</fullName>
    </recommendedName>
</protein>
<dbReference type="OrthoDB" id="364843at2759"/>
<reference evidence="2 3" key="2">
    <citation type="submission" date="2013-02" db="EMBL/GenBank/DDBJ databases">
        <title>The Genome Sequence of Plasmodium falciparum NF135/5.C10.</title>
        <authorList>
            <consortium name="The Broad Institute Genome Sequencing Platform"/>
            <consortium name="The Broad Institute Genome Sequencing Center for Infectious Disease"/>
            <person name="Neafsey D."/>
            <person name="Cheeseman I."/>
            <person name="Volkman S."/>
            <person name="Adams J."/>
            <person name="Walker B."/>
            <person name="Young S.K."/>
            <person name="Zeng Q."/>
            <person name="Gargeya S."/>
            <person name="Fitzgerald M."/>
            <person name="Haas B."/>
            <person name="Abouelleil A."/>
            <person name="Alvarado L."/>
            <person name="Arachchi H.M."/>
            <person name="Berlin A.M."/>
            <person name="Chapman S.B."/>
            <person name="Dewar J."/>
            <person name="Goldberg J."/>
            <person name="Griggs A."/>
            <person name="Gujja S."/>
            <person name="Hansen M."/>
            <person name="Howarth C."/>
            <person name="Imamovic A."/>
            <person name="Larimer J."/>
            <person name="McCowan C."/>
            <person name="Murphy C."/>
            <person name="Neiman D."/>
            <person name="Pearson M."/>
            <person name="Priest M."/>
            <person name="Roberts A."/>
            <person name="Saif S."/>
            <person name="Shea T."/>
            <person name="Sisk P."/>
            <person name="Sykes S."/>
            <person name="Wortman J."/>
            <person name="Nusbaum C."/>
            <person name="Birren B."/>
        </authorList>
    </citation>
    <scope>NUCLEOTIDE SEQUENCE [LARGE SCALE GENOMIC DNA]</scope>
    <source>
        <strain evidence="2 3">NF135/5.C10</strain>
    </source>
</reference>
<dbReference type="Proteomes" id="UP000019114">
    <property type="component" value="Unassembled WGS sequence"/>
</dbReference>
<name>W4ICP3_PLAFA</name>
<dbReference type="EMBL" id="KI926058">
    <property type="protein sequence ID" value="ETW41461.1"/>
    <property type="molecule type" value="Genomic_DNA"/>
</dbReference>
<feature type="region of interest" description="Disordered" evidence="1">
    <location>
        <begin position="111"/>
        <end position="132"/>
    </location>
</feature>
<evidence type="ECO:0000313" key="2">
    <source>
        <dbReference type="EMBL" id="ETW41461.1"/>
    </source>
</evidence>
<dbReference type="AlphaFoldDB" id="W4ICP3"/>
<proteinExistence type="predicted"/>
<gene>
    <name evidence="2" type="ORF">PFNF135_04110</name>
</gene>
<reference evidence="2 3" key="1">
    <citation type="submission" date="2013-02" db="EMBL/GenBank/DDBJ databases">
        <title>The Genome Annotation of Plasmodium falciparum NF135/5.C10.</title>
        <authorList>
            <consortium name="The Broad Institute Genome Sequencing Platform"/>
            <consortium name="The Broad Institute Genome Sequencing Center for Infectious Disease"/>
            <person name="Neafsey D."/>
            <person name="Hoffman S."/>
            <person name="Volkman S."/>
            <person name="Rosenthal P."/>
            <person name="Walker B."/>
            <person name="Young S.K."/>
            <person name="Zeng Q."/>
            <person name="Gargeya S."/>
            <person name="Fitzgerald M."/>
            <person name="Haas B."/>
            <person name="Abouelleil A."/>
            <person name="Allen A.W."/>
            <person name="Alvarado L."/>
            <person name="Arachchi H.M."/>
            <person name="Berlin A.M."/>
            <person name="Chapman S.B."/>
            <person name="Gainer-Dewar J."/>
            <person name="Goldberg J."/>
            <person name="Griggs A."/>
            <person name="Gujja S."/>
            <person name="Hansen M."/>
            <person name="Howarth C."/>
            <person name="Imamovic A."/>
            <person name="Ireland A."/>
            <person name="Larimer J."/>
            <person name="McCowan C."/>
            <person name="Murphy C."/>
            <person name="Pearson M."/>
            <person name="Poon T.W."/>
            <person name="Priest M."/>
            <person name="Roberts A."/>
            <person name="Saif S."/>
            <person name="Shea T."/>
            <person name="Sisk P."/>
            <person name="Sykes S."/>
            <person name="Wortman J."/>
            <person name="Nusbaum C."/>
            <person name="Birren B."/>
        </authorList>
    </citation>
    <scope>NUCLEOTIDE SEQUENCE [LARGE SCALE GENOMIC DNA]</scope>
    <source>
        <strain evidence="2 3">NF135/5.C10</strain>
    </source>
</reference>